<dbReference type="GO" id="GO:0046872">
    <property type="term" value="F:metal ion binding"/>
    <property type="evidence" value="ECO:0007669"/>
    <property type="project" value="UniProtKB-KW"/>
</dbReference>
<reference evidence="5" key="1">
    <citation type="journal article" date="2020" name="mSystems">
        <title>Genome- and Community-Level Interaction Insights into Carbon Utilization and Element Cycling Functions of Hydrothermarchaeota in Hydrothermal Sediment.</title>
        <authorList>
            <person name="Zhou Z."/>
            <person name="Liu Y."/>
            <person name="Xu W."/>
            <person name="Pan J."/>
            <person name="Luo Z.H."/>
            <person name="Li M."/>
        </authorList>
    </citation>
    <scope>NUCLEOTIDE SEQUENCE [LARGE SCALE GENOMIC DNA]</scope>
    <source>
        <strain evidence="5">SpSt-876</strain>
    </source>
</reference>
<evidence type="ECO:0000256" key="1">
    <source>
        <dbReference type="ARBA" id="ARBA00022723"/>
    </source>
</evidence>
<evidence type="ECO:0000256" key="2">
    <source>
        <dbReference type="ARBA" id="ARBA00023004"/>
    </source>
</evidence>
<dbReference type="PROSITE" id="PS51379">
    <property type="entry name" value="4FE4S_FER_2"/>
    <property type="match status" value="2"/>
</dbReference>
<keyword evidence="1" id="KW-0479">Metal-binding</keyword>
<dbReference type="EMBL" id="DTLI01000220">
    <property type="protein sequence ID" value="HHS53029.1"/>
    <property type="molecule type" value="Genomic_DNA"/>
</dbReference>
<name>A0A7C6AAX8_UNCW3</name>
<evidence type="ECO:0000313" key="5">
    <source>
        <dbReference type="EMBL" id="HHS53029.1"/>
    </source>
</evidence>
<organism evidence="5">
    <name type="scientific">candidate division WOR-3 bacterium</name>
    <dbReference type="NCBI Taxonomy" id="2052148"/>
    <lineage>
        <taxon>Bacteria</taxon>
        <taxon>Bacteria division WOR-3</taxon>
    </lineage>
</organism>
<comment type="caution">
    <text evidence="5">The sequence shown here is derived from an EMBL/GenBank/DDBJ whole genome shotgun (WGS) entry which is preliminary data.</text>
</comment>
<dbReference type="AlphaFoldDB" id="A0A7C6AAX8"/>
<feature type="domain" description="4Fe-4S ferredoxin-type" evidence="4">
    <location>
        <begin position="305"/>
        <end position="334"/>
    </location>
</feature>
<sequence>MKALKLKKHHLKDYLNSLRKYGEVFGPVKKGEKFIYDRLDDLDRLNLAMLRTIIPAKKFLIPPRFNTFSFDDKSYYAELENIQPRVIFGVHPCEIHGIMILDKLFTERLPDIYYTERRRKTAILGLSCVPDDKCFAKSTNTHFVEAGFDLAFNDLGEGEEEYLVWVGSSLGDDLIRFRLDLFDENIKKSDLDKYIKWRNWRDAQYKLTIDMTGMPDIMELSYDLPIWQELGDKCLSCGACSMVCPTCPCYNIIDRMNPAVFQGFRERYWDSCMFKEFALVAGGHNFRESRQARVRLWYTHKLKAFITEFGRPACVGCGRCIDTCVVDINVKTVANALRGAEKPQKIKVK</sequence>
<keyword evidence="2" id="KW-0408">Iron</keyword>
<evidence type="ECO:0000259" key="4">
    <source>
        <dbReference type="PROSITE" id="PS51379"/>
    </source>
</evidence>
<dbReference type="Pfam" id="PF17179">
    <property type="entry name" value="Fer4_22"/>
    <property type="match status" value="1"/>
</dbReference>
<accession>A0A7C6AAX8</accession>
<dbReference type="SUPFAM" id="SSF46548">
    <property type="entry name" value="alpha-helical ferredoxin"/>
    <property type="match status" value="1"/>
</dbReference>
<evidence type="ECO:0000256" key="3">
    <source>
        <dbReference type="ARBA" id="ARBA00023014"/>
    </source>
</evidence>
<proteinExistence type="predicted"/>
<dbReference type="PANTHER" id="PTHR40447:SF1">
    <property type="entry name" value="ANAEROBIC SULFITE REDUCTASE SUBUNIT A"/>
    <property type="match status" value="1"/>
</dbReference>
<dbReference type="GO" id="GO:0051536">
    <property type="term" value="F:iron-sulfur cluster binding"/>
    <property type="evidence" value="ECO:0007669"/>
    <property type="project" value="UniProtKB-KW"/>
</dbReference>
<dbReference type="InterPro" id="IPR017900">
    <property type="entry name" value="4Fe4S_Fe_S_CS"/>
</dbReference>
<dbReference type="PANTHER" id="PTHR40447">
    <property type="entry name" value="ANAEROBIC SULFITE REDUCTASE SUBUNIT A"/>
    <property type="match status" value="1"/>
</dbReference>
<dbReference type="InterPro" id="IPR017896">
    <property type="entry name" value="4Fe4S_Fe-S-bd"/>
</dbReference>
<keyword evidence="3" id="KW-0411">Iron-sulfur</keyword>
<dbReference type="Gene3D" id="1.10.1060.10">
    <property type="entry name" value="Alpha-helical ferredoxin"/>
    <property type="match status" value="1"/>
</dbReference>
<protein>
    <recommendedName>
        <fullName evidence="4">4Fe-4S ferredoxin-type domain-containing protein</fullName>
    </recommendedName>
</protein>
<gene>
    <name evidence="5" type="ORF">ENW73_09315</name>
</gene>
<dbReference type="InterPro" id="IPR009051">
    <property type="entry name" value="Helical_ferredxn"/>
</dbReference>
<feature type="domain" description="4Fe-4S ferredoxin-type" evidence="4">
    <location>
        <begin position="223"/>
        <end position="255"/>
    </location>
</feature>
<dbReference type="PROSITE" id="PS00198">
    <property type="entry name" value="4FE4S_FER_1"/>
    <property type="match status" value="1"/>
</dbReference>